<dbReference type="SUPFAM" id="SSF63748">
    <property type="entry name" value="Tudor/PWWP/MBT"/>
    <property type="match status" value="1"/>
</dbReference>
<gene>
    <name evidence="2" type="ORF">OFLC_LOCUS7565</name>
</gene>
<evidence type="ECO:0000313" key="4">
    <source>
        <dbReference type="WBParaSite" id="OFLC_0000756501-mRNA-1"/>
    </source>
</evidence>
<dbReference type="Pfam" id="PF00567">
    <property type="entry name" value="TUDOR"/>
    <property type="match status" value="1"/>
</dbReference>
<dbReference type="WBParaSite" id="OFLC_0000756501-mRNA-1">
    <property type="protein sequence ID" value="OFLC_0000756501-mRNA-1"/>
    <property type="gene ID" value="OFLC_0000756501"/>
</dbReference>
<dbReference type="Gene3D" id="2.40.50.90">
    <property type="match status" value="1"/>
</dbReference>
<name>A0A183HJA4_9BILA</name>
<accession>A0A183HJA4</accession>
<protein>
    <submittedName>
        <fullName evidence="4">Tudor domain-containing protein</fullName>
    </submittedName>
</protein>
<dbReference type="GO" id="GO:0005737">
    <property type="term" value="C:cytoplasm"/>
    <property type="evidence" value="ECO:0007669"/>
    <property type="project" value="UniProtKB-ARBA"/>
</dbReference>
<reference evidence="2 3" key="2">
    <citation type="submission" date="2018-11" db="EMBL/GenBank/DDBJ databases">
        <authorList>
            <consortium name="Pathogen Informatics"/>
        </authorList>
    </citation>
    <scope>NUCLEOTIDE SEQUENCE [LARGE SCALE GENOMIC DNA]</scope>
</reference>
<evidence type="ECO:0000313" key="3">
    <source>
        <dbReference type="Proteomes" id="UP000267606"/>
    </source>
</evidence>
<dbReference type="Gene3D" id="2.30.30.140">
    <property type="match status" value="1"/>
</dbReference>
<evidence type="ECO:0000313" key="2">
    <source>
        <dbReference type="EMBL" id="VDO51613.1"/>
    </source>
</evidence>
<proteinExistence type="predicted"/>
<dbReference type="PROSITE" id="PS50304">
    <property type="entry name" value="TUDOR"/>
    <property type="match status" value="1"/>
</dbReference>
<dbReference type="InterPro" id="IPR050621">
    <property type="entry name" value="Tudor_domain_containing"/>
</dbReference>
<dbReference type="SMART" id="SM00333">
    <property type="entry name" value="TUDOR"/>
    <property type="match status" value="1"/>
</dbReference>
<sequence length="224" mass="25848">MNIIFLTESDPLSFFVQLDRDRNNIEHLMLSDAQLPVNLPKLSSFKISQACIALFMGNYYRAEIIGDKNNKKRVLFVDYGNVEDIDTSELYFINNSLPEQFYTSRRMAFHCRLHGIMPVAFKNAFDPEARKLFSKLTTDQKLFIRFLQQSVKGIYEVTIMLSNGRSVSDILISRGFAVPFKWDIGPSLPLYETLDVLRSDELDHIHPIFTVQLLDSLVQLEQVS</sequence>
<dbReference type="PANTHER" id="PTHR22948">
    <property type="entry name" value="TUDOR DOMAIN CONTAINING PROTEIN"/>
    <property type="match status" value="1"/>
</dbReference>
<dbReference type="PANTHER" id="PTHR22948:SF72">
    <property type="entry name" value="TUDOR DOMAIN-CONTAINING PROTEIN"/>
    <property type="match status" value="1"/>
</dbReference>
<dbReference type="Proteomes" id="UP000267606">
    <property type="component" value="Unassembled WGS sequence"/>
</dbReference>
<keyword evidence="3" id="KW-1185">Reference proteome</keyword>
<evidence type="ECO:0000259" key="1">
    <source>
        <dbReference type="PROSITE" id="PS50304"/>
    </source>
</evidence>
<organism evidence="4">
    <name type="scientific">Onchocerca flexuosa</name>
    <dbReference type="NCBI Taxonomy" id="387005"/>
    <lineage>
        <taxon>Eukaryota</taxon>
        <taxon>Metazoa</taxon>
        <taxon>Ecdysozoa</taxon>
        <taxon>Nematoda</taxon>
        <taxon>Chromadorea</taxon>
        <taxon>Rhabditida</taxon>
        <taxon>Spirurina</taxon>
        <taxon>Spiruromorpha</taxon>
        <taxon>Filarioidea</taxon>
        <taxon>Onchocercidae</taxon>
        <taxon>Onchocerca</taxon>
    </lineage>
</organism>
<dbReference type="InterPro" id="IPR035437">
    <property type="entry name" value="SNase_OB-fold_sf"/>
</dbReference>
<dbReference type="SUPFAM" id="SSF50199">
    <property type="entry name" value="Staphylococcal nuclease"/>
    <property type="match status" value="1"/>
</dbReference>
<dbReference type="InterPro" id="IPR002999">
    <property type="entry name" value="Tudor"/>
</dbReference>
<reference evidence="4" key="1">
    <citation type="submission" date="2016-06" db="UniProtKB">
        <authorList>
            <consortium name="WormBaseParasite"/>
        </authorList>
    </citation>
    <scope>IDENTIFICATION</scope>
</reference>
<dbReference type="STRING" id="387005.A0A183HJA4"/>
<dbReference type="EMBL" id="UZAJ01007990">
    <property type="protein sequence ID" value="VDO51613.1"/>
    <property type="molecule type" value="Genomic_DNA"/>
</dbReference>
<dbReference type="AlphaFoldDB" id="A0A183HJA4"/>
<feature type="domain" description="Tudor" evidence="1">
    <location>
        <begin position="44"/>
        <end position="100"/>
    </location>
</feature>